<evidence type="ECO:0000313" key="2">
    <source>
        <dbReference type="EMBL" id="CAI9959706.1"/>
    </source>
</evidence>
<proteinExistence type="predicted"/>
<dbReference type="EMBL" id="CAXDID020000294">
    <property type="protein sequence ID" value="CAL6072269.1"/>
    <property type="molecule type" value="Genomic_DNA"/>
</dbReference>
<reference evidence="2" key="1">
    <citation type="submission" date="2023-06" db="EMBL/GenBank/DDBJ databases">
        <authorList>
            <person name="Kurt Z."/>
        </authorList>
    </citation>
    <scope>NUCLEOTIDE SEQUENCE</scope>
</reference>
<evidence type="ECO:0000313" key="4">
    <source>
        <dbReference type="Proteomes" id="UP001642409"/>
    </source>
</evidence>
<protein>
    <submittedName>
        <fullName evidence="3">Hypothetical_protein</fullName>
    </submittedName>
</protein>
<dbReference type="Proteomes" id="UP001642409">
    <property type="component" value="Unassembled WGS sequence"/>
</dbReference>
<accession>A0AA86QQ75</accession>
<dbReference type="EMBL" id="CATOUU010000922">
    <property type="protein sequence ID" value="CAI9959706.1"/>
    <property type="molecule type" value="Genomic_DNA"/>
</dbReference>
<feature type="region of interest" description="Disordered" evidence="1">
    <location>
        <begin position="360"/>
        <end position="413"/>
    </location>
</feature>
<organism evidence="2">
    <name type="scientific">Hexamita inflata</name>
    <dbReference type="NCBI Taxonomy" id="28002"/>
    <lineage>
        <taxon>Eukaryota</taxon>
        <taxon>Metamonada</taxon>
        <taxon>Diplomonadida</taxon>
        <taxon>Hexamitidae</taxon>
        <taxon>Hexamitinae</taxon>
        <taxon>Hexamita</taxon>
    </lineage>
</organism>
<evidence type="ECO:0000313" key="3">
    <source>
        <dbReference type="EMBL" id="CAL6072269.1"/>
    </source>
</evidence>
<sequence>MISSHLLYDNVLDLENEKLPPIQFTDIILKKNKKQIETEIWQPTIQHFCEGENQLMISTGNIPDFYENLTQLVDSAFLHAKQVNSSIIKFSMAEIENNQLHDVLCSKPLDNLVELQTQFSPAKLLQAYAPNYQRHFLFKLKLKQQSSVESSFCILFINFQLYDQFSVDFIDYSEHLKQNHRFLTNNPILLQLNDIFEVHTSVTHIFYYSATCKDIIPNLLYFENILLTSVRAPLTITAQSPQLKQSLTSSQINSQFLQKSFTESKTPQSQKIKNKLNIQTENLKLDIIRMQDDLEKLIRQQPQPLDLKKLFESGKNVKELKQIFDITETRLKLNEITENGDKFRDLTFKKETVKMKTISNQNKSKNESKEIKNENNPKTENKMKEETPKIKIKEKDETKEGPKERQIKPKTSK</sequence>
<keyword evidence="4" id="KW-1185">Reference proteome</keyword>
<gene>
    <name evidence="2" type="ORF">HINF_LOCUS47351</name>
    <name evidence="3" type="ORF">HINF_LOCUS55544</name>
</gene>
<comment type="caution">
    <text evidence="2">The sequence shown here is derived from an EMBL/GenBank/DDBJ whole genome shotgun (WGS) entry which is preliminary data.</text>
</comment>
<feature type="compositionally biased region" description="Basic and acidic residues" evidence="1">
    <location>
        <begin position="364"/>
        <end position="407"/>
    </location>
</feature>
<reference evidence="3 4" key="2">
    <citation type="submission" date="2024-07" db="EMBL/GenBank/DDBJ databases">
        <authorList>
            <person name="Akdeniz Z."/>
        </authorList>
    </citation>
    <scope>NUCLEOTIDE SEQUENCE [LARGE SCALE GENOMIC DNA]</scope>
</reference>
<name>A0AA86QQ75_9EUKA</name>
<dbReference type="AlphaFoldDB" id="A0AA86QQ75"/>
<evidence type="ECO:0000256" key="1">
    <source>
        <dbReference type="SAM" id="MobiDB-lite"/>
    </source>
</evidence>